<dbReference type="EMBL" id="CP026520">
    <property type="protein sequence ID" value="QAV17641.1"/>
    <property type="molecule type" value="Genomic_DNA"/>
</dbReference>
<dbReference type="OrthoDB" id="2470416at2"/>
<dbReference type="Proteomes" id="UP000288943">
    <property type="component" value="Chromosome"/>
</dbReference>
<reference evidence="2 3" key="1">
    <citation type="submission" date="2018-01" db="EMBL/GenBank/DDBJ databases">
        <title>The whole genome sequencing and assembly of Paenibacillus chitinolyticus KCCM 41400 strain.</title>
        <authorList>
            <person name="Kim J.-Y."/>
            <person name="Park M.-K."/>
            <person name="Lee Y.-J."/>
            <person name="Yi H."/>
            <person name="Bahn Y.-S."/>
            <person name="Kim J.F."/>
            <person name="Lee D.-W."/>
        </authorList>
    </citation>
    <scope>NUCLEOTIDE SEQUENCE [LARGE SCALE GENOMIC DNA]</scope>
    <source>
        <strain evidence="2 3">KCCM 41400</strain>
    </source>
</reference>
<proteinExistence type="predicted"/>
<evidence type="ECO:0000313" key="3">
    <source>
        <dbReference type="Proteomes" id="UP000288943"/>
    </source>
</evidence>
<keyword evidence="4" id="KW-1185">Reference proteome</keyword>
<dbReference type="KEGG" id="pchi:PC41400_08175"/>
<dbReference type="AlphaFoldDB" id="A0A410WTJ6"/>
<sequence length="433" mass="50631">MTINQFAEISGINSGTLSIILHGNRPIAMQQLDRMTAGMGLHEGHFYDVYIEECFFHSNPDWRRLGPLIHRCAELGKLDLLLRVVRLMLENLSYLPLLFETAEQFHSEGRREAAVLLYECIAESEKYQHSERLALCQYRLFTLAIGDDLKANLRAATLFESYVPRLDVSDQLDALNQLAYVFGTLHEWEKVDTLAKELHRIATIQYRLEPASEPGRETIKQPKRPLCYYILQALLIRSVVCEERGKFDQALYYVSLYAKPDWVREQSDEERRIVEQFREWAVANTYLYRIMSGDLVVLPEYINCIASRKDDIFTALCKIVQIANRYGYEIDDILDRFSSHLPYQTYQSEFGEYNKPVMKERYAQFLSDLAAYHLTQNRRKGIKFVLHGLEFSVRINSERNIIQCMALFERFRHLAGVEEKNEFKHLVNEVRLG</sequence>
<dbReference type="Proteomes" id="UP001527202">
    <property type="component" value="Unassembled WGS sequence"/>
</dbReference>
<evidence type="ECO:0000313" key="2">
    <source>
        <dbReference type="EMBL" id="QAV17641.1"/>
    </source>
</evidence>
<name>A0A410WTJ6_9BACL</name>
<accession>A0A410WTJ6</accession>
<evidence type="ECO:0000313" key="1">
    <source>
        <dbReference type="EMBL" id="MCY9599117.1"/>
    </source>
</evidence>
<dbReference type="EMBL" id="JAMDMJ010000039">
    <property type="protein sequence ID" value="MCY9599117.1"/>
    <property type="molecule type" value="Genomic_DNA"/>
</dbReference>
<organism evidence="2 3">
    <name type="scientific">Paenibacillus chitinolyticus</name>
    <dbReference type="NCBI Taxonomy" id="79263"/>
    <lineage>
        <taxon>Bacteria</taxon>
        <taxon>Bacillati</taxon>
        <taxon>Bacillota</taxon>
        <taxon>Bacilli</taxon>
        <taxon>Bacillales</taxon>
        <taxon>Paenibacillaceae</taxon>
        <taxon>Paenibacillus</taxon>
    </lineage>
</organism>
<protein>
    <submittedName>
        <fullName evidence="2">Transcriptional regulator</fullName>
    </submittedName>
</protein>
<gene>
    <name evidence="1" type="ORF">M5X16_25490</name>
    <name evidence="2" type="ORF">PC41400_08175</name>
</gene>
<reference evidence="1 4" key="2">
    <citation type="submission" date="2022-05" db="EMBL/GenBank/DDBJ databases">
        <title>Genome Sequencing of Bee-Associated Microbes.</title>
        <authorList>
            <person name="Dunlap C."/>
        </authorList>
    </citation>
    <scope>NUCLEOTIDE SEQUENCE [LARGE SCALE GENOMIC DNA]</scope>
    <source>
        <strain evidence="1 4">NRRL B-23120</strain>
    </source>
</reference>
<evidence type="ECO:0000313" key="4">
    <source>
        <dbReference type="Proteomes" id="UP001527202"/>
    </source>
</evidence>